<dbReference type="OrthoDB" id="5875460at2759"/>
<keyword evidence="1" id="KW-0472">Membrane</keyword>
<evidence type="ECO:0000256" key="1">
    <source>
        <dbReference type="SAM" id="Phobius"/>
    </source>
</evidence>
<dbReference type="InterPro" id="IPR019428">
    <property type="entry name" value="7TM_GPCR_serpentine_rcpt_Str"/>
</dbReference>
<feature type="transmembrane region" description="Helical" evidence="1">
    <location>
        <begin position="6"/>
        <end position="29"/>
    </location>
</feature>
<keyword evidence="1" id="KW-0812">Transmembrane</keyword>
<sequence length="116" mass="13289">MKGSTYSLVLHLIAGISSTMNMLLVFLYFRCPLKNMQTYKYGFILTAVQDLVTSLCTLALIPRVISRNSYLIFIATGYLSDFPYGQILLVIVFFMVSMSLLIITNNFIYRYIQVCK</sequence>
<gene>
    <name evidence="2" type="ORF">ANCDUO_12468</name>
</gene>
<evidence type="ECO:0008006" key="4">
    <source>
        <dbReference type="Google" id="ProtNLM"/>
    </source>
</evidence>
<proteinExistence type="predicted"/>
<dbReference type="Proteomes" id="UP000054047">
    <property type="component" value="Unassembled WGS sequence"/>
</dbReference>
<reference evidence="2 3" key="1">
    <citation type="submission" date="2013-12" db="EMBL/GenBank/DDBJ databases">
        <title>Draft genome of the parsitic nematode Ancylostoma duodenale.</title>
        <authorList>
            <person name="Mitreva M."/>
        </authorList>
    </citation>
    <scope>NUCLEOTIDE SEQUENCE [LARGE SCALE GENOMIC DNA]</scope>
    <source>
        <strain evidence="2 3">Zhejiang</strain>
    </source>
</reference>
<protein>
    <recommendedName>
        <fullName evidence="4">G-protein coupled receptors family 1 profile domain-containing protein</fullName>
    </recommendedName>
</protein>
<feature type="transmembrane region" description="Helical" evidence="1">
    <location>
        <begin position="85"/>
        <end position="108"/>
    </location>
</feature>
<evidence type="ECO:0000313" key="3">
    <source>
        <dbReference type="Proteomes" id="UP000054047"/>
    </source>
</evidence>
<keyword evidence="1" id="KW-1133">Transmembrane helix</keyword>
<accession>A0A0C2CLC6</accession>
<dbReference type="EMBL" id="KN734484">
    <property type="protein sequence ID" value="KIH57343.1"/>
    <property type="molecule type" value="Genomic_DNA"/>
</dbReference>
<name>A0A0C2CLC6_9BILA</name>
<keyword evidence="3" id="KW-1185">Reference proteome</keyword>
<dbReference type="AlphaFoldDB" id="A0A0C2CLC6"/>
<dbReference type="Pfam" id="PF10326">
    <property type="entry name" value="7TM_GPCR_Str"/>
    <property type="match status" value="1"/>
</dbReference>
<evidence type="ECO:0000313" key="2">
    <source>
        <dbReference type="EMBL" id="KIH57343.1"/>
    </source>
</evidence>
<organism evidence="2 3">
    <name type="scientific">Ancylostoma duodenale</name>
    <dbReference type="NCBI Taxonomy" id="51022"/>
    <lineage>
        <taxon>Eukaryota</taxon>
        <taxon>Metazoa</taxon>
        <taxon>Ecdysozoa</taxon>
        <taxon>Nematoda</taxon>
        <taxon>Chromadorea</taxon>
        <taxon>Rhabditida</taxon>
        <taxon>Rhabditina</taxon>
        <taxon>Rhabditomorpha</taxon>
        <taxon>Strongyloidea</taxon>
        <taxon>Ancylostomatidae</taxon>
        <taxon>Ancylostomatinae</taxon>
        <taxon>Ancylostoma</taxon>
    </lineage>
</organism>